<organism evidence="3 4">
    <name type="scientific">Penicillium cf. griseofulvum</name>
    <dbReference type="NCBI Taxonomy" id="2972120"/>
    <lineage>
        <taxon>Eukaryota</taxon>
        <taxon>Fungi</taxon>
        <taxon>Dikarya</taxon>
        <taxon>Ascomycota</taxon>
        <taxon>Pezizomycotina</taxon>
        <taxon>Eurotiomycetes</taxon>
        <taxon>Eurotiomycetidae</taxon>
        <taxon>Eurotiales</taxon>
        <taxon>Aspergillaceae</taxon>
        <taxon>Penicillium</taxon>
    </lineage>
</organism>
<feature type="compositionally biased region" description="Polar residues" evidence="2">
    <location>
        <begin position="1"/>
        <end position="18"/>
    </location>
</feature>
<accession>A0A9W9JT77</accession>
<dbReference type="EMBL" id="JAPQKP010000003">
    <property type="protein sequence ID" value="KAJ5199426.1"/>
    <property type="molecule type" value="Genomic_DNA"/>
</dbReference>
<name>A0A9W9JT77_9EURO</name>
<dbReference type="OrthoDB" id="4491582at2759"/>
<feature type="coiled-coil region" evidence="1">
    <location>
        <begin position="146"/>
        <end position="215"/>
    </location>
</feature>
<dbReference type="AlphaFoldDB" id="A0A9W9JT77"/>
<gene>
    <name evidence="3" type="ORF">N7472_004630</name>
</gene>
<evidence type="ECO:0000313" key="4">
    <source>
        <dbReference type="Proteomes" id="UP001150879"/>
    </source>
</evidence>
<feature type="compositionally biased region" description="Basic and acidic residues" evidence="2">
    <location>
        <begin position="19"/>
        <end position="28"/>
    </location>
</feature>
<reference evidence="3" key="2">
    <citation type="journal article" date="2023" name="IMA Fungus">
        <title>Comparative genomic study of the Penicillium genus elucidates a diverse pangenome and 15 lateral gene transfer events.</title>
        <authorList>
            <person name="Petersen C."/>
            <person name="Sorensen T."/>
            <person name="Nielsen M.R."/>
            <person name="Sondergaard T.E."/>
            <person name="Sorensen J.L."/>
            <person name="Fitzpatrick D.A."/>
            <person name="Frisvad J.C."/>
            <person name="Nielsen K.L."/>
        </authorList>
    </citation>
    <scope>NUCLEOTIDE SEQUENCE</scope>
    <source>
        <strain evidence="3">IBT 16849</strain>
    </source>
</reference>
<sequence>MDRQSPYTHSSSRAASVNSDKKWGKWHWDSSPVPYPRTADQDLTLILTNKRSRTKPTRFPKREVYNVETEELLHDQETARSRKKPNLAVEIKPPIREKKDSGCETAKDTKDNTICSVLASGTTPSKNDDEPSCEVKLLKHQIDLLATRHSHMLKNLEDQLLILKDENSKLYGHLEWYRKMNKAKADHPDEDVHNVKELQAELDRKDSEIGEKIKQNECLTEQLNSAEGLNSILKDFKSGHVVATRFVEEMIKLEINTSRAARVLVACLSGPKIAALGSTLGGKTRLDSLVEAPTVQAWAARRSIQGSQGGYSPT</sequence>
<evidence type="ECO:0000313" key="3">
    <source>
        <dbReference type="EMBL" id="KAJ5199426.1"/>
    </source>
</evidence>
<proteinExistence type="predicted"/>
<reference evidence="3" key="1">
    <citation type="submission" date="2022-11" db="EMBL/GenBank/DDBJ databases">
        <authorList>
            <person name="Petersen C."/>
        </authorList>
    </citation>
    <scope>NUCLEOTIDE SEQUENCE</scope>
    <source>
        <strain evidence="3">IBT 16849</strain>
    </source>
</reference>
<protein>
    <submittedName>
        <fullName evidence="3">Uncharacterized protein</fullName>
    </submittedName>
</protein>
<comment type="caution">
    <text evidence="3">The sequence shown here is derived from an EMBL/GenBank/DDBJ whole genome shotgun (WGS) entry which is preliminary data.</text>
</comment>
<dbReference type="Proteomes" id="UP001150879">
    <property type="component" value="Unassembled WGS sequence"/>
</dbReference>
<keyword evidence="1" id="KW-0175">Coiled coil</keyword>
<evidence type="ECO:0000256" key="1">
    <source>
        <dbReference type="SAM" id="Coils"/>
    </source>
</evidence>
<feature type="region of interest" description="Disordered" evidence="2">
    <location>
        <begin position="1"/>
        <end position="38"/>
    </location>
</feature>
<keyword evidence="4" id="KW-1185">Reference proteome</keyword>
<evidence type="ECO:0000256" key="2">
    <source>
        <dbReference type="SAM" id="MobiDB-lite"/>
    </source>
</evidence>